<dbReference type="EMBL" id="BMED01000001">
    <property type="protein sequence ID" value="GGC57730.1"/>
    <property type="molecule type" value="Genomic_DNA"/>
</dbReference>
<gene>
    <name evidence="2" type="ORF">GCM10011396_00730</name>
</gene>
<sequence>MNICKNSSVQGDCAQTTCDGDAITCAILQKQRQQYCEDHDEKNPQVILGKQLLNGEDPMKSQYPTLDNAQTVDLSQNHLDTGGWGLGGSCFQDKTFSVAGASVTIPLSQSCQYLIAFRYAIMLLAGIASWRMVSGSILRN</sequence>
<feature type="transmembrane region" description="Helical" evidence="1">
    <location>
        <begin position="113"/>
        <end position="133"/>
    </location>
</feature>
<dbReference type="AlphaFoldDB" id="A0A916X9P4"/>
<keyword evidence="1" id="KW-1133">Transmembrane helix</keyword>
<dbReference type="Proteomes" id="UP000637423">
    <property type="component" value="Unassembled WGS sequence"/>
</dbReference>
<organism evidence="2 3">
    <name type="scientific">Undibacterium terreum</name>
    <dbReference type="NCBI Taxonomy" id="1224302"/>
    <lineage>
        <taxon>Bacteria</taxon>
        <taxon>Pseudomonadati</taxon>
        <taxon>Pseudomonadota</taxon>
        <taxon>Betaproteobacteria</taxon>
        <taxon>Burkholderiales</taxon>
        <taxon>Oxalobacteraceae</taxon>
        <taxon>Undibacterium</taxon>
    </lineage>
</organism>
<protein>
    <submittedName>
        <fullName evidence="2">Uncharacterized protein</fullName>
    </submittedName>
</protein>
<accession>A0A916X9P4</accession>
<dbReference type="NCBIfam" id="NF041109">
    <property type="entry name" value="VF_TspB_C_term"/>
    <property type="match status" value="1"/>
</dbReference>
<evidence type="ECO:0000313" key="2">
    <source>
        <dbReference type="EMBL" id="GGC57730.1"/>
    </source>
</evidence>
<name>A0A916X9P4_9BURK</name>
<keyword evidence="1" id="KW-0472">Membrane</keyword>
<keyword evidence="1" id="KW-0812">Transmembrane</keyword>
<reference evidence="2" key="1">
    <citation type="journal article" date="2014" name="Int. J. Syst. Evol. Microbiol.">
        <title>Complete genome sequence of Corynebacterium casei LMG S-19264T (=DSM 44701T), isolated from a smear-ripened cheese.</title>
        <authorList>
            <consortium name="US DOE Joint Genome Institute (JGI-PGF)"/>
            <person name="Walter F."/>
            <person name="Albersmeier A."/>
            <person name="Kalinowski J."/>
            <person name="Ruckert C."/>
        </authorList>
    </citation>
    <scope>NUCLEOTIDE SEQUENCE</scope>
    <source>
        <strain evidence="2">CGMCC 1.10998</strain>
    </source>
</reference>
<reference evidence="2" key="2">
    <citation type="submission" date="2020-09" db="EMBL/GenBank/DDBJ databases">
        <authorList>
            <person name="Sun Q."/>
            <person name="Zhou Y."/>
        </authorList>
    </citation>
    <scope>NUCLEOTIDE SEQUENCE</scope>
    <source>
        <strain evidence="2">CGMCC 1.10998</strain>
    </source>
</reference>
<evidence type="ECO:0000256" key="1">
    <source>
        <dbReference type="SAM" id="Phobius"/>
    </source>
</evidence>
<keyword evidence="3" id="KW-1185">Reference proteome</keyword>
<proteinExistence type="predicted"/>
<comment type="caution">
    <text evidence="2">The sequence shown here is derived from an EMBL/GenBank/DDBJ whole genome shotgun (WGS) entry which is preliminary data.</text>
</comment>
<dbReference type="RefSeq" id="WP_188564026.1">
    <property type="nucleotide sequence ID" value="NZ_BMED01000001.1"/>
</dbReference>
<evidence type="ECO:0000313" key="3">
    <source>
        <dbReference type="Proteomes" id="UP000637423"/>
    </source>
</evidence>